<evidence type="ECO:0000313" key="3">
    <source>
        <dbReference type="Proteomes" id="UP000037392"/>
    </source>
</evidence>
<dbReference type="PATRIC" id="fig|742734.4.peg.1771"/>
<comment type="caution">
    <text evidence="2">The sequence shown here is derived from an EMBL/GenBank/DDBJ whole genome shotgun (WGS) entry which is preliminary data.</text>
</comment>
<keyword evidence="1" id="KW-1133">Transmembrane helix</keyword>
<protein>
    <submittedName>
        <fullName evidence="2">Uncharacterized protein</fullName>
    </submittedName>
</protein>
<feature type="transmembrane region" description="Helical" evidence="1">
    <location>
        <begin position="353"/>
        <end position="373"/>
    </location>
</feature>
<feature type="transmembrane region" description="Helical" evidence="1">
    <location>
        <begin position="323"/>
        <end position="341"/>
    </location>
</feature>
<evidence type="ECO:0000313" key="2">
    <source>
        <dbReference type="EMBL" id="KMW21547.1"/>
    </source>
</evidence>
<dbReference type="OrthoDB" id="2989261at2"/>
<dbReference type="EMBL" id="ADLK01000015">
    <property type="protein sequence ID" value="KMW21547.1"/>
    <property type="molecule type" value="Genomic_DNA"/>
</dbReference>
<dbReference type="Proteomes" id="UP000037392">
    <property type="component" value="Unassembled WGS sequence"/>
</dbReference>
<dbReference type="GeneID" id="93165194"/>
<reference evidence="2 3" key="1">
    <citation type="submission" date="2011-04" db="EMBL/GenBank/DDBJ databases">
        <title>The Genome Sequence of Clostridium citroniae WAL-19142.</title>
        <authorList>
            <consortium name="The Broad Institute Genome Sequencing Platform"/>
            <person name="Earl A."/>
            <person name="Ward D."/>
            <person name="Feldgarden M."/>
            <person name="Gevers D."/>
            <person name="Warren Y.A."/>
            <person name="Tyrrell K.L."/>
            <person name="Citron D.M."/>
            <person name="Goldstein E.J."/>
            <person name="Daigneault M."/>
            <person name="Allen-Vercoe E."/>
            <person name="Young S.K."/>
            <person name="Zeng Q."/>
            <person name="Gargeya S."/>
            <person name="Fitzgerald M."/>
            <person name="Haas B."/>
            <person name="Abouelleil A."/>
            <person name="Alvarado L."/>
            <person name="Arachchi H.M."/>
            <person name="Berlin A."/>
            <person name="Brown A."/>
            <person name="Chapman S.B."/>
            <person name="Chen Z."/>
            <person name="Dunbar C."/>
            <person name="Freedman E."/>
            <person name="Gearin G."/>
            <person name="Gellesch M."/>
            <person name="Goldberg J."/>
            <person name="Griggs A."/>
            <person name="Gujja S."/>
            <person name="Heilman E.R."/>
            <person name="Heiman D."/>
            <person name="Howarth C."/>
            <person name="Larson L."/>
            <person name="Lui A."/>
            <person name="MacDonald P.J."/>
            <person name="Mehta T."/>
            <person name="Montmayeur A."/>
            <person name="Murphy C."/>
            <person name="Neiman D."/>
            <person name="Pearson M."/>
            <person name="Priest M."/>
            <person name="Roberts A."/>
            <person name="Saif S."/>
            <person name="Shea T."/>
            <person name="Shenoy N."/>
            <person name="Sisk P."/>
            <person name="Stolte C."/>
            <person name="Sykes S."/>
            <person name="White J."/>
            <person name="Yandava C."/>
            <person name="Wortman J."/>
            <person name="Nusbaum C."/>
            <person name="Birren B."/>
        </authorList>
    </citation>
    <scope>NUCLEOTIDE SEQUENCE [LARGE SCALE GENOMIC DNA]</scope>
    <source>
        <strain evidence="2 3">WAL-19142</strain>
    </source>
</reference>
<feature type="transmembrane region" description="Helical" evidence="1">
    <location>
        <begin position="101"/>
        <end position="122"/>
    </location>
</feature>
<feature type="transmembrane region" description="Helical" evidence="1">
    <location>
        <begin position="382"/>
        <end position="399"/>
    </location>
</feature>
<keyword evidence="1" id="KW-0472">Membrane</keyword>
<gene>
    <name evidence="2" type="ORF">HMPREF9470_01652</name>
</gene>
<feature type="transmembrane region" description="Helical" evidence="1">
    <location>
        <begin position="277"/>
        <end position="295"/>
    </location>
</feature>
<dbReference type="RefSeq" id="WP_045092692.1">
    <property type="nucleotide sequence ID" value="NZ_KQ235877.1"/>
</dbReference>
<proteinExistence type="predicted"/>
<feature type="transmembrane region" description="Helical" evidence="1">
    <location>
        <begin position="134"/>
        <end position="152"/>
    </location>
</feature>
<organism evidence="2 3">
    <name type="scientific">[Clostridium] citroniae WAL-19142</name>
    <dbReference type="NCBI Taxonomy" id="742734"/>
    <lineage>
        <taxon>Bacteria</taxon>
        <taxon>Bacillati</taxon>
        <taxon>Bacillota</taxon>
        <taxon>Clostridia</taxon>
        <taxon>Lachnospirales</taxon>
        <taxon>Lachnospiraceae</taxon>
        <taxon>Enterocloster</taxon>
    </lineage>
</organism>
<feature type="transmembrane region" description="Helical" evidence="1">
    <location>
        <begin position="194"/>
        <end position="215"/>
    </location>
</feature>
<keyword evidence="1" id="KW-0812">Transmembrane</keyword>
<sequence>MYIKNRYFKIYKYGFITYGIDNNSLVDRFCAFILAISCILQHYKGFYKNAGFSALLVISPYILLKLLKKMVNGKFDSRCLLAISPLMLFQLYKTFSHDISFSKLLYGAFMMVFFFAIASGCVNVRYFVKSATHISCIAGVCLIIQYILYYLLHFHLQFVPTSLLLPESSIWILGAKTGLINITGRSNGFYRPSAFFLEPSHLFIYCFPVLCLLLLSPNMKPWRMKMAFIITAGMVLSTSGMGLGVAIGLWGVYFALYKNGKSDENIARIRNLISPKNVGILIVFLTVLTVMYFEVDIFRNIVIRIFNSGSGNQSTAINGRVRLARMLVGGLSGKSFIFGVTDNVSEIEFNLSGFYATLYKYGLIGIFLSYAFYVQGLFKLKGAYFWLTCIIVVISFFTAHTHGTFYMMYYIIVLMDGHYAYDKKFLKRSIKTGSPWNEGWHI</sequence>
<feature type="transmembrane region" description="Helical" evidence="1">
    <location>
        <begin position="49"/>
        <end position="67"/>
    </location>
</feature>
<accession>A0A0J9C8S1</accession>
<evidence type="ECO:0000256" key="1">
    <source>
        <dbReference type="SAM" id="Phobius"/>
    </source>
</evidence>
<feature type="transmembrane region" description="Helical" evidence="1">
    <location>
        <begin position="227"/>
        <end position="257"/>
    </location>
</feature>
<feature type="transmembrane region" description="Helical" evidence="1">
    <location>
        <begin position="405"/>
        <end position="421"/>
    </location>
</feature>
<name>A0A0J9C8S1_9FIRM</name>
<dbReference type="AlphaFoldDB" id="A0A0J9C8S1"/>